<dbReference type="InterPro" id="IPR017441">
    <property type="entry name" value="Protein_kinase_ATP_BS"/>
</dbReference>
<dbReference type="Proteomes" id="UP000298416">
    <property type="component" value="Unassembled WGS sequence"/>
</dbReference>
<organism evidence="3">
    <name type="scientific">Salvia splendens</name>
    <name type="common">Scarlet sage</name>
    <dbReference type="NCBI Taxonomy" id="180675"/>
    <lineage>
        <taxon>Eukaryota</taxon>
        <taxon>Viridiplantae</taxon>
        <taxon>Streptophyta</taxon>
        <taxon>Embryophyta</taxon>
        <taxon>Tracheophyta</taxon>
        <taxon>Spermatophyta</taxon>
        <taxon>Magnoliopsida</taxon>
        <taxon>eudicotyledons</taxon>
        <taxon>Gunneridae</taxon>
        <taxon>Pentapetalae</taxon>
        <taxon>asterids</taxon>
        <taxon>lamiids</taxon>
        <taxon>Lamiales</taxon>
        <taxon>Lamiaceae</taxon>
        <taxon>Nepetoideae</taxon>
        <taxon>Mentheae</taxon>
        <taxon>Salviinae</taxon>
        <taxon>Salvia</taxon>
        <taxon>Salvia subgen. Calosphace</taxon>
        <taxon>core Calosphace</taxon>
    </lineage>
</organism>
<dbReference type="PANTHER" id="PTHR46146:SF3">
    <property type="entry name" value="SERINE_THREONINE-PROTEIN KINASE-LIKE PROTEIN CCR3-RELATED"/>
    <property type="match status" value="1"/>
</dbReference>
<dbReference type="PANTHER" id="PTHR46146">
    <property type="entry name" value="SERINE/THREONINE-PROTEIN KINASE-LIKE PROTEIN CCR4"/>
    <property type="match status" value="1"/>
</dbReference>
<dbReference type="Pfam" id="PF07714">
    <property type="entry name" value="PK_Tyr_Ser-Thr"/>
    <property type="match status" value="1"/>
</dbReference>
<dbReference type="SUPFAM" id="SSF56112">
    <property type="entry name" value="Protein kinase-like (PK-like)"/>
    <property type="match status" value="1"/>
</dbReference>
<accession>A0A8X8X5G2</accession>
<proteinExistence type="predicted"/>
<feature type="binding site" evidence="1">
    <location>
        <position position="88"/>
    </location>
    <ligand>
        <name>ATP</name>
        <dbReference type="ChEBI" id="CHEBI:30616"/>
    </ligand>
</feature>
<dbReference type="InterPro" id="IPR001245">
    <property type="entry name" value="Ser-Thr/Tyr_kinase_cat_dom"/>
</dbReference>
<sequence>MGFVKFLKFLRLKVRGRRAAERVAAVDIGGEGNVGDAIFCKSEGEGAILYAWEEIRKFTMDFASVIGYGGFSTVYLAKLSDSSTAAVKIQFRCTQRLNEAYKQELEILLRINHPYIVKLLGYCGEDRGTVIK</sequence>
<keyword evidence="4" id="KW-1185">Reference proteome</keyword>
<reference evidence="3" key="1">
    <citation type="submission" date="2018-01" db="EMBL/GenBank/DDBJ databases">
        <authorList>
            <person name="Mao J.F."/>
        </authorList>
    </citation>
    <scope>NUCLEOTIDE SEQUENCE</scope>
    <source>
        <strain evidence="3">Huo1</strain>
        <tissue evidence="3">Leaf</tissue>
    </source>
</reference>
<dbReference type="AlphaFoldDB" id="A0A8X8X5G2"/>
<evidence type="ECO:0000313" key="4">
    <source>
        <dbReference type="Proteomes" id="UP000298416"/>
    </source>
</evidence>
<dbReference type="InterPro" id="IPR011009">
    <property type="entry name" value="Kinase-like_dom_sf"/>
</dbReference>
<evidence type="ECO:0000259" key="2">
    <source>
        <dbReference type="PROSITE" id="PS50011"/>
    </source>
</evidence>
<protein>
    <recommendedName>
        <fullName evidence="2">Protein kinase domain-containing protein</fullName>
    </recommendedName>
</protein>
<dbReference type="EMBL" id="PNBA02000012">
    <property type="protein sequence ID" value="KAG6406489.1"/>
    <property type="molecule type" value="Genomic_DNA"/>
</dbReference>
<comment type="caution">
    <text evidence="3">The sequence shown here is derived from an EMBL/GenBank/DDBJ whole genome shotgun (WGS) entry which is preliminary data.</text>
</comment>
<dbReference type="GO" id="GO:0005524">
    <property type="term" value="F:ATP binding"/>
    <property type="evidence" value="ECO:0007669"/>
    <property type="project" value="UniProtKB-UniRule"/>
</dbReference>
<keyword evidence="1" id="KW-0547">Nucleotide-binding</keyword>
<dbReference type="InterPro" id="IPR000719">
    <property type="entry name" value="Prot_kinase_dom"/>
</dbReference>
<reference evidence="3" key="2">
    <citation type="submission" date="2020-08" db="EMBL/GenBank/DDBJ databases">
        <title>Plant Genome Project.</title>
        <authorList>
            <person name="Zhang R.-G."/>
        </authorList>
    </citation>
    <scope>NUCLEOTIDE SEQUENCE</scope>
    <source>
        <strain evidence="3">Huo1</strain>
        <tissue evidence="3">Leaf</tissue>
    </source>
</reference>
<evidence type="ECO:0000256" key="1">
    <source>
        <dbReference type="PROSITE-ProRule" id="PRU10141"/>
    </source>
</evidence>
<dbReference type="PROSITE" id="PS50011">
    <property type="entry name" value="PROTEIN_KINASE_DOM"/>
    <property type="match status" value="1"/>
</dbReference>
<evidence type="ECO:0000313" key="3">
    <source>
        <dbReference type="EMBL" id="KAG6406489.1"/>
    </source>
</evidence>
<name>A0A8X8X5G2_SALSN</name>
<dbReference type="Gene3D" id="3.30.200.20">
    <property type="entry name" value="Phosphorylase Kinase, domain 1"/>
    <property type="match status" value="1"/>
</dbReference>
<keyword evidence="1" id="KW-0067">ATP-binding</keyword>
<dbReference type="GO" id="GO:0004672">
    <property type="term" value="F:protein kinase activity"/>
    <property type="evidence" value="ECO:0007669"/>
    <property type="project" value="InterPro"/>
</dbReference>
<feature type="domain" description="Protein kinase" evidence="2">
    <location>
        <begin position="60"/>
        <end position="132"/>
    </location>
</feature>
<dbReference type="PROSITE" id="PS00107">
    <property type="entry name" value="PROTEIN_KINASE_ATP"/>
    <property type="match status" value="1"/>
</dbReference>
<gene>
    <name evidence="3" type="ORF">SASPL_134092</name>
</gene>